<feature type="compositionally biased region" description="Low complexity" evidence="6">
    <location>
        <begin position="224"/>
        <end position="235"/>
    </location>
</feature>
<feature type="compositionally biased region" description="Polar residues" evidence="6">
    <location>
        <begin position="236"/>
        <end position="248"/>
    </location>
</feature>
<dbReference type="InterPro" id="IPR000719">
    <property type="entry name" value="Prot_kinase_dom"/>
</dbReference>
<dbReference type="GO" id="GO:0005524">
    <property type="term" value="F:ATP binding"/>
    <property type="evidence" value="ECO:0007669"/>
    <property type="project" value="InterPro"/>
</dbReference>
<dbReference type="InterPro" id="IPR011009">
    <property type="entry name" value="Kinase-like_dom_sf"/>
</dbReference>
<keyword evidence="8" id="KW-0418">Kinase</keyword>
<dbReference type="GO" id="GO:0030246">
    <property type="term" value="F:carbohydrate binding"/>
    <property type="evidence" value="ECO:0007669"/>
    <property type="project" value="UniProtKB-KW"/>
</dbReference>
<dbReference type="PANTHER" id="PTHR47974:SF27">
    <property type="entry name" value="RECEPTOR-LIKE SERINE_THREONINE-PROTEIN KINASE"/>
    <property type="match status" value="1"/>
</dbReference>
<dbReference type="SUPFAM" id="SSF56112">
    <property type="entry name" value="Protein kinase-like (PK-like)"/>
    <property type="match status" value="1"/>
</dbReference>
<keyword evidence="4" id="KW-1133">Transmembrane helix</keyword>
<evidence type="ECO:0000259" key="7">
    <source>
        <dbReference type="PROSITE" id="PS50011"/>
    </source>
</evidence>
<name>A0A1D1ZCP8_9ARAE</name>
<evidence type="ECO:0000256" key="2">
    <source>
        <dbReference type="ARBA" id="ARBA00022692"/>
    </source>
</evidence>
<protein>
    <submittedName>
        <fullName evidence="8">G-type lectin S-receptor-like serine/threonine-protein kinase At5g35370</fullName>
    </submittedName>
</protein>
<evidence type="ECO:0000256" key="4">
    <source>
        <dbReference type="ARBA" id="ARBA00022989"/>
    </source>
</evidence>
<evidence type="ECO:0000256" key="5">
    <source>
        <dbReference type="ARBA" id="ARBA00023136"/>
    </source>
</evidence>
<gene>
    <name evidence="8" type="primary">At5g35370_0</name>
    <name evidence="8" type="ORF">g.24912</name>
</gene>
<dbReference type="PROSITE" id="PS50011">
    <property type="entry name" value="PROTEIN_KINASE_DOM"/>
    <property type="match status" value="1"/>
</dbReference>
<dbReference type="EMBL" id="GDJX01003286">
    <property type="protein sequence ID" value="JAT64650.1"/>
    <property type="molecule type" value="Transcribed_RNA"/>
</dbReference>
<evidence type="ECO:0000256" key="3">
    <source>
        <dbReference type="ARBA" id="ARBA00022729"/>
    </source>
</evidence>
<sequence>VKPENILLHDHSQVKISDFGLSKLLAPEQSAFFTTMRGTRGYLAPEWLTSSAISDRTDVYSYGMVLLEIVRGRKNCLVVVGPSDNDSEQLATSSGTTTAAAAARVYFPMHALEMHEEGRYLELADPRLEGRVDAAEVEKVVQVALCCLHEEPALRPSMAAVVGMLEGTVPVWRPRTESLNFLKFYGRSFQVQPDMTVIGAPMAGGGAAPVGHGGFYGRGNYAGSTTTTGSTASTSQSNLSAQQLSGPR</sequence>
<dbReference type="Gene3D" id="1.10.510.10">
    <property type="entry name" value="Transferase(Phosphotransferase) domain 1"/>
    <property type="match status" value="1"/>
</dbReference>
<keyword evidence="5" id="KW-0472">Membrane</keyword>
<keyword evidence="8" id="KW-0675">Receptor</keyword>
<organism evidence="8">
    <name type="scientific">Anthurium amnicola</name>
    <dbReference type="NCBI Taxonomy" id="1678845"/>
    <lineage>
        <taxon>Eukaryota</taxon>
        <taxon>Viridiplantae</taxon>
        <taxon>Streptophyta</taxon>
        <taxon>Embryophyta</taxon>
        <taxon>Tracheophyta</taxon>
        <taxon>Spermatophyta</taxon>
        <taxon>Magnoliopsida</taxon>
        <taxon>Liliopsida</taxon>
        <taxon>Araceae</taxon>
        <taxon>Pothoideae</taxon>
        <taxon>Potheae</taxon>
        <taxon>Anthurium</taxon>
    </lineage>
</organism>
<evidence type="ECO:0000256" key="1">
    <source>
        <dbReference type="ARBA" id="ARBA00004167"/>
    </source>
</evidence>
<dbReference type="GO" id="GO:0004672">
    <property type="term" value="F:protein kinase activity"/>
    <property type="evidence" value="ECO:0007669"/>
    <property type="project" value="InterPro"/>
</dbReference>
<keyword evidence="8" id="KW-0808">Transferase</keyword>
<feature type="domain" description="Protein kinase" evidence="7">
    <location>
        <begin position="1"/>
        <end position="169"/>
    </location>
</feature>
<keyword evidence="3" id="KW-0732">Signal</keyword>
<proteinExistence type="predicted"/>
<reference evidence="8" key="1">
    <citation type="submission" date="2015-07" db="EMBL/GenBank/DDBJ databases">
        <title>Transcriptome Assembly of Anthurium amnicola.</title>
        <authorList>
            <person name="Suzuki J."/>
        </authorList>
    </citation>
    <scope>NUCLEOTIDE SEQUENCE</scope>
</reference>
<comment type="subcellular location">
    <subcellularLocation>
        <location evidence="1">Membrane</location>
        <topology evidence="1">Single-pass membrane protein</topology>
    </subcellularLocation>
</comment>
<feature type="non-terminal residue" evidence="8">
    <location>
        <position position="1"/>
    </location>
</feature>
<keyword evidence="8" id="KW-0430">Lectin</keyword>
<dbReference type="PANTHER" id="PTHR47974">
    <property type="entry name" value="OS07G0415500 PROTEIN"/>
    <property type="match status" value="1"/>
</dbReference>
<dbReference type="AlphaFoldDB" id="A0A1D1ZCP8"/>
<evidence type="ECO:0000256" key="6">
    <source>
        <dbReference type="SAM" id="MobiDB-lite"/>
    </source>
</evidence>
<evidence type="ECO:0000313" key="8">
    <source>
        <dbReference type="EMBL" id="JAT64650.1"/>
    </source>
</evidence>
<keyword evidence="2" id="KW-0812">Transmembrane</keyword>
<dbReference type="Pfam" id="PF00069">
    <property type="entry name" value="Pkinase"/>
    <property type="match status" value="1"/>
</dbReference>
<feature type="region of interest" description="Disordered" evidence="6">
    <location>
        <begin position="224"/>
        <end position="248"/>
    </location>
</feature>
<dbReference type="GO" id="GO:0016020">
    <property type="term" value="C:membrane"/>
    <property type="evidence" value="ECO:0007669"/>
    <property type="project" value="UniProtKB-SubCell"/>
</dbReference>
<accession>A0A1D1ZCP8</accession>